<evidence type="ECO:0000313" key="4">
    <source>
        <dbReference type="EMBL" id="RAV11232.1"/>
    </source>
</evidence>
<evidence type="ECO:0000313" key="5">
    <source>
        <dbReference type="Proteomes" id="UP000250369"/>
    </source>
</evidence>
<dbReference type="EMBL" id="QMFB01000038">
    <property type="protein sequence ID" value="RAV11232.1"/>
    <property type="molecule type" value="Genomic_DNA"/>
</dbReference>
<evidence type="ECO:0000259" key="2">
    <source>
        <dbReference type="Pfam" id="PF01408"/>
    </source>
</evidence>
<evidence type="ECO:0000256" key="1">
    <source>
        <dbReference type="ARBA" id="ARBA00023002"/>
    </source>
</evidence>
<accession>A0A329LVQ4</accession>
<keyword evidence="5" id="KW-1185">Reference proteome</keyword>
<dbReference type="GO" id="GO:0000166">
    <property type="term" value="F:nucleotide binding"/>
    <property type="evidence" value="ECO:0007669"/>
    <property type="project" value="InterPro"/>
</dbReference>
<dbReference type="AlphaFoldDB" id="A0A329LVQ4"/>
<sequence length="356" mass="39661">MKMNRPTGVGILGFAHGHVNSYCEEWNNPEHGIRVVAGWDHDPDRLQKAEKAFDLQPYSDTRELLARDDIHAVVISSETSMHAELVELAATAGKAVILQKPMALTMREADRIVDAVNKHRIPFTMAWQMRVDPQNIQMKQWMEDGELGQVFSVRRRHGLAMGLQPTFADSWHVKPEYNRDIWADDASHPIDLLHYWLGVPESVTAEIESLYNPRIPMDNGIAIFRYPGGPIAEVNCSFTCSAAENTTEIVCERGTIVQNYGDATSCNVPRPDGSPGLKRYDAGTLAWTASDIASPPNHGFRIRGLAEPLAQFLRGDRGALASAEEGRTSLRMVLACHVSARQGRRVKLNDPMIDEL</sequence>
<dbReference type="PANTHER" id="PTHR43818:SF11">
    <property type="entry name" value="BCDNA.GH03377"/>
    <property type="match status" value="1"/>
</dbReference>
<evidence type="ECO:0000259" key="3">
    <source>
        <dbReference type="Pfam" id="PF22725"/>
    </source>
</evidence>
<dbReference type="InterPro" id="IPR036291">
    <property type="entry name" value="NAD(P)-bd_dom_sf"/>
</dbReference>
<dbReference type="Pfam" id="PF01408">
    <property type="entry name" value="GFO_IDH_MocA"/>
    <property type="match status" value="1"/>
</dbReference>
<dbReference type="SUPFAM" id="SSF51735">
    <property type="entry name" value="NAD(P)-binding Rossmann-fold domains"/>
    <property type="match status" value="1"/>
</dbReference>
<gene>
    <name evidence="4" type="ORF">DQG23_36475</name>
</gene>
<reference evidence="4 5" key="1">
    <citation type="journal article" date="2009" name="Int. J. Syst. Evol. Microbiol.">
        <title>Paenibacillus contaminans sp. nov., isolated from a contaminated laboratory plate.</title>
        <authorList>
            <person name="Chou J.H."/>
            <person name="Lee J.H."/>
            <person name="Lin M.C."/>
            <person name="Chang P.S."/>
            <person name="Arun A.B."/>
            <person name="Young C.C."/>
            <person name="Chen W.M."/>
        </authorList>
    </citation>
    <scope>NUCLEOTIDE SEQUENCE [LARGE SCALE GENOMIC DNA]</scope>
    <source>
        <strain evidence="4 5">CKOBP-6</strain>
    </source>
</reference>
<comment type="caution">
    <text evidence="4">The sequence shown here is derived from an EMBL/GenBank/DDBJ whole genome shotgun (WGS) entry which is preliminary data.</text>
</comment>
<dbReference type="GO" id="GO:0016491">
    <property type="term" value="F:oxidoreductase activity"/>
    <property type="evidence" value="ECO:0007669"/>
    <property type="project" value="UniProtKB-KW"/>
</dbReference>
<dbReference type="SUPFAM" id="SSF55347">
    <property type="entry name" value="Glyceraldehyde-3-phosphate dehydrogenase-like, C-terminal domain"/>
    <property type="match status" value="1"/>
</dbReference>
<dbReference type="Gene3D" id="3.40.50.720">
    <property type="entry name" value="NAD(P)-binding Rossmann-like Domain"/>
    <property type="match status" value="1"/>
</dbReference>
<dbReference type="Proteomes" id="UP000250369">
    <property type="component" value="Unassembled WGS sequence"/>
</dbReference>
<feature type="domain" description="GFO/IDH/MocA-like oxidoreductase" evidence="3">
    <location>
        <begin position="137"/>
        <end position="257"/>
    </location>
</feature>
<dbReference type="InterPro" id="IPR000683">
    <property type="entry name" value="Gfo/Idh/MocA-like_OxRdtase_N"/>
</dbReference>
<organism evidence="4 5">
    <name type="scientific">Paenibacillus contaminans</name>
    <dbReference type="NCBI Taxonomy" id="450362"/>
    <lineage>
        <taxon>Bacteria</taxon>
        <taxon>Bacillati</taxon>
        <taxon>Bacillota</taxon>
        <taxon>Bacilli</taxon>
        <taxon>Bacillales</taxon>
        <taxon>Paenibacillaceae</taxon>
        <taxon>Paenibacillus</taxon>
    </lineage>
</organism>
<dbReference type="Pfam" id="PF22725">
    <property type="entry name" value="GFO_IDH_MocA_C3"/>
    <property type="match status" value="1"/>
</dbReference>
<protein>
    <submittedName>
        <fullName evidence="4">Gfo/Idh/MocA family oxidoreductase</fullName>
    </submittedName>
</protein>
<dbReference type="PANTHER" id="PTHR43818">
    <property type="entry name" value="BCDNA.GH03377"/>
    <property type="match status" value="1"/>
</dbReference>
<dbReference type="Gene3D" id="3.30.360.10">
    <property type="entry name" value="Dihydrodipicolinate Reductase, domain 2"/>
    <property type="match status" value="1"/>
</dbReference>
<dbReference type="InterPro" id="IPR055170">
    <property type="entry name" value="GFO_IDH_MocA-like_dom"/>
</dbReference>
<dbReference type="InterPro" id="IPR050463">
    <property type="entry name" value="Gfo/Idh/MocA_oxidrdct_glycsds"/>
</dbReference>
<name>A0A329LVQ4_9BACL</name>
<feature type="domain" description="Gfo/Idh/MocA-like oxidoreductase N-terminal" evidence="2">
    <location>
        <begin position="9"/>
        <end position="120"/>
    </location>
</feature>
<keyword evidence="1" id="KW-0560">Oxidoreductase</keyword>
<proteinExistence type="predicted"/>